<dbReference type="EMBL" id="JBEPTQ010000002">
    <property type="protein sequence ID" value="MET4724125.1"/>
    <property type="molecule type" value="Genomic_DNA"/>
</dbReference>
<comment type="caution">
    <text evidence="3">The sequence shown here is derived from an EMBL/GenBank/DDBJ whole genome shotgun (WGS) entry which is preliminary data.</text>
</comment>
<feature type="region of interest" description="Disordered" evidence="1">
    <location>
        <begin position="29"/>
        <end position="86"/>
    </location>
</feature>
<gene>
    <name evidence="3" type="ORF">ABIF63_008231</name>
</gene>
<sequence>MISRRKLLSSLGLATAIAAFPTVLMVPDAEAQTVGMERRQDRREGRRERREDRRDARQVRREGRRDAREVRRGVTTAPGVTTGTAK</sequence>
<protein>
    <submittedName>
        <fullName evidence="3">Uncharacterized protein</fullName>
    </submittedName>
</protein>
<feature type="chain" id="PRO_5046750252" evidence="2">
    <location>
        <begin position="32"/>
        <end position="86"/>
    </location>
</feature>
<evidence type="ECO:0000313" key="4">
    <source>
        <dbReference type="Proteomes" id="UP001549291"/>
    </source>
</evidence>
<feature type="compositionally biased region" description="Basic and acidic residues" evidence="1">
    <location>
        <begin position="36"/>
        <end position="72"/>
    </location>
</feature>
<accession>A0ABV2S5N8</accession>
<dbReference type="PROSITE" id="PS51318">
    <property type="entry name" value="TAT"/>
    <property type="match status" value="1"/>
</dbReference>
<name>A0ABV2S5N8_BRAJP</name>
<reference evidence="3 4" key="1">
    <citation type="submission" date="2024-06" db="EMBL/GenBank/DDBJ databases">
        <title>Genomic Encyclopedia of Type Strains, Phase V (KMG-V): Genome sequencing to study the core and pangenomes of soil and plant-associated prokaryotes.</title>
        <authorList>
            <person name="Whitman W."/>
        </authorList>
    </citation>
    <scope>NUCLEOTIDE SEQUENCE [LARGE SCALE GENOMIC DNA]</scope>
    <source>
        <strain evidence="3 4">USDA 160</strain>
    </source>
</reference>
<evidence type="ECO:0000256" key="1">
    <source>
        <dbReference type="SAM" id="MobiDB-lite"/>
    </source>
</evidence>
<organism evidence="3 4">
    <name type="scientific">Bradyrhizobium japonicum</name>
    <dbReference type="NCBI Taxonomy" id="375"/>
    <lineage>
        <taxon>Bacteria</taxon>
        <taxon>Pseudomonadati</taxon>
        <taxon>Pseudomonadota</taxon>
        <taxon>Alphaproteobacteria</taxon>
        <taxon>Hyphomicrobiales</taxon>
        <taxon>Nitrobacteraceae</taxon>
        <taxon>Bradyrhizobium</taxon>
    </lineage>
</organism>
<dbReference type="InterPro" id="IPR006311">
    <property type="entry name" value="TAT_signal"/>
</dbReference>
<keyword evidence="2" id="KW-0732">Signal</keyword>
<feature type="compositionally biased region" description="Low complexity" evidence="1">
    <location>
        <begin position="73"/>
        <end position="86"/>
    </location>
</feature>
<proteinExistence type="predicted"/>
<keyword evidence="4" id="KW-1185">Reference proteome</keyword>
<evidence type="ECO:0000313" key="3">
    <source>
        <dbReference type="EMBL" id="MET4724125.1"/>
    </source>
</evidence>
<dbReference type="Proteomes" id="UP001549291">
    <property type="component" value="Unassembled WGS sequence"/>
</dbReference>
<evidence type="ECO:0000256" key="2">
    <source>
        <dbReference type="SAM" id="SignalP"/>
    </source>
</evidence>
<feature type="signal peptide" evidence="2">
    <location>
        <begin position="1"/>
        <end position="31"/>
    </location>
</feature>